<comment type="caution">
    <text evidence="3">The sequence shown here is derived from an EMBL/GenBank/DDBJ whole genome shotgun (WGS) entry which is preliminary data.</text>
</comment>
<dbReference type="InterPro" id="IPR017850">
    <property type="entry name" value="Alkaline_phosphatase_core_sf"/>
</dbReference>
<gene>
    <name evidence="3" type="ORF">GCM10011617_21250</name>
</gene>
<accession>A0A918VGV9</accession>
<keyword evidence="1" id="KW-0812">Transmembrane</keyword>
<evidence type="ECO:0000259" key="2">
    <source>
        <dbReference type="Pfam" id="PF00884"/>
    </source>
</evidence>
<evidence type="ECO:0000256" key="1">
    <source>
        <dbReference type="SAM" id="Phobius"/>
    </source>
</evidence>
<feature type="transmembrane region" description="Helical" evidence="1">
    <location>
        <begin position="70"/>
        <end position="89"/>
    </location>
</feature>
<proteinExistence type="predicted"/>
<feature type="transmembrane region" description="Helical" evidence="1">
    <location>
        <begin position="132"/>
        <end position="148"/>
    </location>
</feature>
<keyword evidence="4" id="KW-1185">Reference proteome</keyword>
<dbReference type="SUPFAM" id="SSF53649">
    <property type="entry name" value="Alkaline phosphatase-like"/>
    <property type="match status" value="1"/>
</dbReference>
<dbReference type="InterPro" id="IPR000917">
    <property type="entry name" value="Sulfatase_N"/>
</dbReference>
<dbReference type="Pfam" id="PF00884">
    <property type="entry name" value="Sulfatase"/>
    <property type="match status" value="1"/>
</dbReference>
<reference evidence="3" key="2">
    <citation type="submission" date="2020-09" db="EMBL/GenBank/DDBJ databases">
        <authorList>
            <person name="Sun Q."/>
            <person name="Kim S."/>
        </authorList>
    </citation>
    <scope>NUCLEOTIDE SEQUENCE</scope>
    <source>
        <strain evidence="3">KCTC 32422</strain>
    </source>
</reference>
<evidence type="ECO:0000313" key="4">
    <source>
        <dbReference type="Proteomes" id="UP000634139"/>
    </source>
</evidence>
<protein>
    <recommendedName>
        <fullName evidence="2">Sulfatase N-terminal domain-containing protein</fullName>
    </recommendedName>
</protein>
<feature type="transmembrane region" description="Helical" evidence="1">
    <location>
        <begin position="40"/>
        <end position="58"/>
    </location>
</feature>
<dbReference type="EMBL" id="BMZD01000004">
    <property type="protein sequence ID" value="GHA00372.1"/>
    <property type="molecule type" value="Genomic_DNA"/>
</dbReference>
<name>A0A918VGV9_9SPHN</name>
<dbReference type="Proteomes" id="UP000634139">
    <property type="component" value="Unassembled WGS sequence"/>
</dbReference>
<feature type="transmembrane region" description="Helical" evidence="1">
    <location>
        <begin position="12"/>
        <end position="28"/>
    </location>
</feature>
<dbReference type="Gene3D" id="3.40.720.10">
    <property type="entry name" value="Alkaline Phosphatase, subunit A"/>
    <property type="match status" value="1"/>
</dbReference>
<organism evidence="3 4">
    <name type="scientific">Novosphingobium arvoryzae</name>
    <dbReference type="NCBI Taxonomy" id="1256514"/>
    <lineage>
        <taxon>Bacteria</taxon>
        <taxon>Pseudomonadati</taxon>
        <taxon>Pseudomonadota</taxon>
        <taxon>Alphaproteobacteria</taxon>
        <taxon>Sphingomonadales</taxon>
        <taxon>Sphingomonadaceae</taxon>
        <taxon>Novosphingobium</taxon>
    </lineage>
</organism>
<reference evidence="3" key="1">
    <citation type="journal article" date="2014" name="Int. J. Syst. Evol. Microbiol.">
        <title>Complete genome sequence of Corynebacterium casei LMG S-19264T (=DSM 44701T), isolated from a smear-ripened cheese.</title>
        <authorList>
            <consortium name="US DOE Joint Genome Institute (JGI-PGF)"/>
            <person name="Walter F."/>
            <person name="Albersmeier A."/>
            <person name="Kalinowski J."/>
            <person name="Ruckert C."/>
        </authorList>
    </citation>
    <scope>NUCLEOTIDE SEQUENCE</scope>
    <source>
        <strain evidence="3">KCTC 32422</strain>
    </source>
</reference>
<dbReference type="AlphaFoldDB" id="A0A918VGV9"/>
<evidence type="ECO:0000313" key="3">
    <source>
        <dbReference type="EMBL" id="GHA00372.1"/>
    </source>
</evidence>
<keyword evidence="1" id="KW-0472">Membrane</keyword>
<sequence length="515" mass="57166">MTQTDQNLLHKMPAAGLSMAGIFVLTLWQPNTLRLPWQEALPTIAVTLGLAALFIALLRPLAGSWRRASLIGAIWTAWCAYGPVAVSMVFNAPGWRWAALAVLALFAWDVSRKVPCGEADLAKVTRLTNITLLPYALMLVTIALYNVARFESTRPEPATVFKLPQARADANSPDVWHIIMDRYGDAETLRNVYGHDNRPFLDALRARGFTVSDTAFSNYQRTGHSVTSTLNASYLDPLGQAGANPADWVPLYRALADNAALRFFNAAGYRTIYSGSWWNTTRRSDSADTNINYRALPELAQLMLDQTAIGRAMAALRLPYGDTRREQCERTRREFAQLRAVAQSGDRKYVFAHFLVPHPPYVLNADGTCRDLAVAKAATRAQNYAGQVEYANRELLALIDRILAGPRKATIVLHADEGPWPAPYFDNEHEQGQDPVAVDWPNLDRAALREKLGILMAIRHADGAPAPALQSPVNIYPVVLNHSFGGKFPLQPDRHFVFNREDALYTFTDVGGKIR</sequence>
<feature type="transmembrane region" description="Helical" evidence="1">
    <location>
        <begin position="95"/>
        <end position="111"/>
    </location>
</feature>
<dbReference type="RefSeq" id="WP_189541266.1">
    <property type="nucleotide sequence ID" value="NZ_BMZD01000004.1"/>
</dbReference>
<keyword evidence="1" id="KW-1133">Transmembrane helix</keyword>
<feature type="domain" description="Sulfatase N-terminal" evidence="2">
    <location>
        <begin position="173"/>
        <end position="433"/>
    </location>
</feature>